<feature type="transmembrane region" description="Helical" evidence="1">
    <location>
        <begin position="81"/>
        <end position="102"/>
    </location>
</feature>
<feature type="non-terminal residue" evidence="2">
    <location>
        <position position="1"/>
    </location>
</feature>
<evidence type="ECO:0008006" key="4">
    <source>
        <dbReference type="Google" id="ProtNLM"/>
    </source>
</evidence>
<sequence>PSLLLPPDIARELQVASLVCAGTTAVFIWDILQHFPDNYHLFFKHKIQIPTLAYLVSTIASFTYVLGFTLVSTYPLGNCRLAVTIFDSFYPILSGATSLLFLFRVRAIYGGAPLVTWVFGLLWLCVVGSAILIPFGTHATNIGSLCVVGGLSAYSGVPGTVLTVNDTAVFFAISYRLLLNSNTANTGERIQGLFTARGGNLQTFSRALFRDGQTYYMISVISNIVAISMAYSTSVNPIYRSMFSIPNVAMTSIMACRVYRNAKL</sequence>
<gene>
    <name evidence="2" type="ORF">B0H16DRAFT_1211186</name>
</gene>
<keyword evidence="1" id="KW-0472">Membrane</keyword>
<accession>A0AAD7HW48</accession>
<feature type="transmembrane region" description="Helical" evidence="1">
    <location>
        <begin position="114"/>
        <end position="136"/>
    </location>
</feature>
<organism evidence="2 3">
    <name type="scientific">Mycena metata</name>
    <dbReference type="NCBI Taxonomy" id="1033252"/>
    <lineage>
        <taxon>Eukaryota</taxon>
        <taxon>Fungi</taxon>
        <taxon>Dikarya</taxon>
        <taxon>Basidiomycota</taxon>
        <taxon>Agaricomycotina</taxon>
        <taxon>Agaricomycetes</taxon>
        <taxon>Agaricomycetidae</taxon>
        <taxon>Agaricales</taxon>
        <taxon>Marasmiineae</taxon>
        <taxon>Mycenaceae</taxon>
        <taxon>Mycena</taxon>
    </lineage>
</organism>
<reference evidence="2" key="1">
    <citation type="submission" date="2023-03" db="EMBL/GenBank/DDBJ databases">
        <title>Massive genome expansion in bonnet fungi (Mycena s.s.) driven by repeated elements and novel gene families across ecological guilds.</title>
        <authorList>
            <consortium name="Lawrence Berkeley National Laboratory"/>
            <person name="Harder C.B."/>
            <person name="Miyauchi S."/>
            <person name="Viragh M."/>
            <person name="Kuo A."/>
            <person name="Thoen E."/>
            <person name="Andreopoulos B."/>
            <person name="Lu D."/>
            <person name="Skrede I."/>
            <person name="Drula E."/>
            <person name="Henrissat B."/>
            <person name="Morin E."/>
            <person name="Kohler A."/>
            <person name="Barry K."/>
            <person name="LaButti K."/>
            <person name="Morin E."/>
            <person name="Salamov A."/>
            <person name="Lipzen A."/>
            <person name="Mereny Z."/>
            <person name="Hegedus B."/>
            <person name="Baldrian P."/>
            <person name="Stursova M."/>
            <person name="Weitz H."/>
            <person name="Taylor A."/>
            <person name="Grigoriev I.V."/>
            <person name="Nagy L.G."/>
            <person name="Martin F."/>
            <person name="Kauserud H."/>
        </authorList>
    </citation>
    <scope>NUCLEOTIDE SEQUENCE</scope>
    <source>
        <strain evidence="2">CBHHK182m</strain>
    </source>
</reference>
<proteinExistence type="predicted"/>
<evidence type="ECO:0000313" key="3">
    <source>
        <dbReference type="Proteomes" id="UP001215598"/>
    </source>
</evidence>
<feature type="transmembrane region" description="Helical" evidence="1">
    <location>
        <begin position="52"/>
        <end position="75"/>
    </location>
</feature>
<name>A0AAD7HW48_9AGAR</name>
<feature type="transmembrane region" description="Helical" evidence="1">
    <location>
        <begin position="214"/>
        <end position="232"/>
    </location>
</feature>
<keyword evidence="3" id="KW-1185">Reference proteome</keyword>
<dbReference type="Proteomes" id="UP001215598">
    <property type="component" value="Unassembled WGS sequence"/>
</dbReference>
<protein>
    <recommendedName>
        <fullName evidence="4">Transmembrane protein</fullName>
    </recommendedName>
</protein>
<keyword evidence="1" id="KW-0812">Transmembrane</keyword>
<dbReference type="EMBL" id="JARKIB010000163">
    <property type="protein sequence ID" value="KAJ7729801.1"/>
    <property type="molecule type" value="Genomic_DNA"/>
</dbReference>
<evidence type="ECO:0000256" key="1">
    <source>
        <dbReference type="SAM" id="Phobius"/>
    </source>
</evidence>
<keyword evidence="1" id="KW-1133">Transmembrane helix</keyword>
<feature type="non-terminal residue" evidence="2">
    <location>
        <position position="264"/>
    </location>
</feature>
<evidence type="ECO:0000313" key="2">
    <source>
        <dbReference type="EMBL" id="KAJ7729801.1"/>
    </source>
</evidence>
<dbReference type="AlphaFoldDB" id="A0AAD7HW48"/>
<comment type="caution">
    <text evidence="2">The sequence shown here is derived from an EMBL/GenBank/DDBJ whole genome shotgun (WGS) entry which is preliminary data.</text>
</comment>
<feature type="transmembrane region" description="Helical" evidence="1">
    <location>
        <begin position="13"/>
        <end position="32"/>
    </location>
</feature>